<feature type="domain" description="Transposase InsH N-terminal" evidence="2">
    <location>
        <begin position="44"/>
        <end position="115"/>
    </location>
</feature>
<proteinExistence type="predicted"/>
<dbReference type="Pfam" id="PF05598">
    <property type="entry name" value="DUF772"/>
    <property type="match status" value="1"/>
</dbReference>
<evidence type="ECO:0000313" key="4">
    <source>
        <dbReference type="EMBL" id="CAG6395192.1"/>
    </source>
</evidence>
<dbReference type="InterPro" id="IPR025668">
    <property type="entry name" value="Tnp_DDE_dom"/>
</dbReference>
<dbReference type="InterPro" id="IPR047629">
    <property type="entry name" value="IS1182_transpos"/>
</dbReference>
<dbReference type="AlphaFoldDB" id="A0A9W4DSH1"/>
<evidence type="ECO:0000259" key="2">
    <source>
        <dbReference type="Pfam" id="PF05598"/>
    </source>
</evidence>
<evidence type="ECO:0000313" key="5">
    <source>
        <dbReference type="Proteomes" id="UP001152519"/>
    </source>
</evidence>
<dbReference type="EMBL" id="CAJSLV010000060">
    <property type="protein sequence ID" value="CAG6395192.1"/>
    <property type="molecule type" value="Genomic_DNA"/>
</dbReference>
<evidence type="ECO:0000259" key="3">
    <source>
        <dbReference type="Pfam" id="PF13751"/>
    </source>
</evidence>
<dbReference type="Proteomes" id="UP001152519">
    <property type="component" value="Unassembled WGS sequence"/>
</dbReference>
<dbReference type="InterPro" id="IPR008490">
    <property type="entry name" value="Transposase_InsH_N"/>
</dbReference>
<dbReference type="PANTHER" id="PTHR35604">
    <property type="entry name" value="TRANSPOSASE INSH FOR INSERTION SEQUENCE ELEMENT IS5A-RELATED"/>
    <property type="match status" value="1"/>
</dbReference>
<protein>
    <recommendedName>
        <fullName evidence="6">Transposase</fullName>
    </recommendedName>
</protein>
<accession>A0A9W4DSH1</accession>
<sequence length="568" mass="62775">MSMESQPWPEPAPGVVRAVRAKYRGRPVPLPVAVRDGLGEVFADAEFASAFAATGPRGWSPGRLALVTVLQMAENLTDRQAAEAVRDKLSWAYALGLGLEDPGFDFSVLSQFRTRVAAHHLEEKVLDLLLAALLERGLLAAGGKQRTDSTHVVAAVRDLNRLELAGEAVRAAVEALTCAAPDWVAQVVDVASWSKRYGARVDGWRLPTSQVKQEQLAVDFARDGFALLGAVYHPNSPVWLRELPAVQVLRIVLLQNYTRTIKGGREVVKRRQKAEDGGDGRPPGHLRLSSPYDTDSRWSVKRDTLWNGYKLHISETCTSAPESGRKHPNLITNVATTSSTLPDSKALDAVHHTLQQRRLLPEEHYLDSGYATAELIQGSLKTYGVALVTPVLLDTSRQAKDRNGFAAHDFTIDWHAEQATCPAGKTSVTWNPVVQAGLPKTVATFAALDCIPCPHRSQCTSAKSNRRQITLHPREMTEALRNARAQQQTKDWNKNYALRAGIEGTIRQATAVTGVRRARYRGLEKTHLEHVYSAVALNLIRLHAWWHNQPLDRTRTSHLTRLELTLTA</sequence>
<dbReference type="PANTHER" id="PTHR35604:SF2">
    <property type="entry name" value="TRANSPOSASE INSH FOR INSERTION SEQUENCE ELEMENT IS5A-RELATED"/>
    <property type="match status" value="1"/>
</dbReference>
<dbReference type="Pfam" id="PF13751">
    <property type="entry name" value="DDE_Tnp_1_6"/>
    <property type="match status" value="1"/>
</dbReference>
<reference evidence="4" key="1">
    <citation type="submission" date="2021-05" db="EMBL/GenBank/DDBJ databases">
        <authorList>
            <person name="Arsene-Ploetze F."/>
        </authorList>
    </citation>
    <scope>NUCLEOTIDE SEQUENCE</scope>
    <source>
        <strain evidence="4">DSM 42138</strain>
    </source>
</reference>
<dbReference type="NCBIfam" id="NF033551">
    <property type="entry name" value="transpos_IS1182"/>
    <property type="match status" value="1"/>
</dbReference>
<name>A0A9W4DSH1_9ACTN</name>
<feature type="compositionally biased region" description="Basic and acidic residues" evidence="1">
    <location>
        <begin position="268"/>
        <end position="279"/>
    </location>
</feature>
<evidence type="ECO:0000256" key="1">
    <source>
        <dbReference type="SAM" id="MobiDB-lite"/>
    </source>
</evidence>
<organism evidence="4 5">
    <name type="scientific">Actinacidiphila cocklensis</name>
    <dbReference type="NCBI Taxonomy" id="887465"/>
    <lineage>
        <taxon>Bacteria</taxon>
        <taxon>Bacillati</taxon>
        <taxon>Actinomycetota</taxon>
        <taxon>Actinomycetes</taxon>
        <taxon>Kitasatosporales</taxon>
        <taxon>Streptomycetaceae</taxon>
        <taxon>Actinacidiphila</taxon>
    </lineage>
</organism>
<feature type="domain" description="Transposase DDE" evidence="3">
    <location>
        <begin position="420"/>
        <end position="543"/>
    </location>
</feature>
<comment type="caution">
    <text evidence="4">The sequence shown here is derived from an EMBL/GenBank/DDBJ whole genome shotgun (WGS) entry which is preliminary data.</text>
</comment>
<gene>
    <name evidence="4" type="ORF">SCOCK_300001</name>
</gene>
<feature type="region of interest" description="Disordered" evidence="1">
    <location>
        <begin position="268"/>
        <end position="293"/>
    </location>
</feature>
<evidence type="ECO:0008006" key="6">
    <source>
        <dbReference type="Google" id="ProtNLM"/>
    </source>
</evidence>
<keyword evidence="5" id="KW-1185">Reference proteome</keyword>